<dbReference type="SUPFAM" id="SSF53335">
    <property type="entry name" value="S-adenosyl-L-methionine-dependent methyltransferases"/>
    <property type="match status" value="1"/>
</dbReference>
<evidence type="ECO:0000313" key="3">
    <source>
        <dbReference type="Proteomes" id="UP001302126"/>
    </source>
</evidence>
<keyword evidence="2" id="KW-0489">Methyltransferase</keyword>
<dbReference type="GO" id="GO:0032259">
    <property type="term" value="P:methylation"/>
    <property type="evidence" value="ECO:0007669"/>
    <property type="project" value="UniProtKB-KW"/>
</dbReference>
<keyword evidence="3" id="KW-1185">Reference proteome</keyword>
<evidence type="ECO:0000256" key="1">
    <source>
        <dbReference type="SAM" id="MobiDB-lite"/>
    </source>
</evidence>
<gene>
    <name evidence="2" type="ORF">QBC35DRAFT_468016</name>
</gene>
<organism evidence="2 3">
    <name type="scientific">Podospora australis</name>
    <dbReference type="NCBI Taxonomy" id="1536484"/>
    <lineage>
        <taxon>Eukaryota</taxon>
        <taxon>Fungi</taxon>
        <taxon>Dikarya</taxon>
        <taxon>Ascomycota</taxon>
        <taxon>Pezizomycotina</taxon>
        <taxon>Sordariomycetes</taxon>
        <taxon>Sordariomycetidae</taxon>
        <taxon>Sordariales</taxon>
        <taxon>Podosporaceae</taxon>
        <taxon>Podospora</taxon>
    </lineage>
</organism>
<name>A0AAN6WLW5_9PEZI</name>
<reference evidence="2" key="2">
    <citation type="submission" date="2023-05" db="EMBL/GenBank/DDBJ databases">
        <authorList>
            <consortium name="Lawrence Berkeley National Laboratory"/>
            <person name="Steindorff A."/>
            <person name="Hensen N."/>
            <person name="Bonometti L."/>
            <person name="Westerberg I."/>
            <person name="Brannstrom I.O."/>
            <person name="Guillou S."/>
            <person name="Cros-Aarteil S."/>
            <person name="Calhoun S."/>
            <person name="Haridas S."/>
            <person name="Kuo A."/>
            <person name="Mondo S."/>
            <person name="Pangilinan J."/>
            <person name="Riley R."/>
            <person name="Labutti K."/>
            <person name="Andreopoulos B."/>
            <person name="Lipzen A."/>
            <person name="Chen C."/>
            <person name="Yanf M."/>
            <person name="Daum C."/>
            <person name="Ng V."/>
            <person name="Clum A."/>
            <person name="Ohm R."/>
            <person name="Martin F."/>
            <person name="Silar P."/>
            <person name="Natvig D."/>
            <person name="Lalanne C."/>
            <person name="Gautier V."/>
            <person name="Ament-Velasquez S.L."/>
            <person name="Kruys A."/>
            <person name="Hutchinson M.I."/>
            <person name="Powell A.J."/>
            <person name="Barry K."/>
            <person name="Miller A.N."/>
            <person name="Grigoriev I.V."/>
            <person name="Debuchy R."/>
            <person name="Gladieux P."/>
            <person name="Thoren M.H."/>
            <person name="Johannesson H."/>
        </authorList>
    </citation>
    <scope>NUCLEOTIDE SEQUENCE</scope>
    <source>
        <strain evidence="2">PSN309</strain>
    </source>
</reference>
<dbReference type="InterPro" id="IPR029063">
    <property type="entry name" value="SAM-dependent_MTases_sf"/>
</dbReference>
<dbReference type="GO" id="GO:0008168">
    <property type="term" value="F:methyltransferase activity"/>
    <property type="evidence" value="ECO:0007669"/>
    <property type="project" value="UniProtKB-KW"/>
</dbReference>
<sequence>MADNTNTNTNRGSAWYTPLNLLIYDLHVLRINMTYLWGCPISSVLLPFFVDHFSEKHLDVGVASGYFPSAALSRLFSSSTSSGGTATATENSDREGETERQITLMDINPHCLTTAQSLIQRDNPLSRVKIDTILHNALNYASLLESLKRKFTSVSMFNLLHCIPVPCKEKSSAFRLAAECLEDGGVLAGCTILGEQDWDEKSKKRWLPKIGMWHLNHLVGVLSNQNDRKDILEQGLRENFGEVQTEVVGCMLLFTAKKPIRGGGLEEG</sequence>
<comment type="caution">
    <text evidence="2">The sequence shown here is derived from an EMBL/GenBank/DDBJ whole genome shotgun (WGS) entry which is preliminary data.</text>
</comment>
<dbReference type="Proteomes" id="UP001302126">
    <property type="component" value="Unassembled WGS sequence"/>
</dbReference>
<keyword evidence="2" id="KW-0808">Transferase</keyword>
<proteinExistence type="predicted"/>
<feature type="compositionally biased region" description="Low complexity" evidence="1">
    <location>
        <begin position="77"/>
        <end position="89"/>
    </location>
</feature>
<protein>
    <submittedName>
        <fullName evidence="2">Methyltransferase</fullName>
    </submittedName>
</protein>
<reference evidence="2" key="1">
    <citation type="journal article" date="2023" name="Mol. Phylogenet. Evol.">
        <title>Genome-scale phylogeny and comparative genomics of the fungal order Sordariales.</title>
        <authorList>
            <person name="Hensen N."/>
            <person name="Bonometti L."/>
            <person name="Westerberg I."/>
            <person name="Brannstrom I.O."/>
            <person name="Guillou S."/>
            <person name="Cros-Aarteil S."/>
            <person name="Calhoun S."/>
            <person name="Haridas S."/>
            <person name="Kuo A."/>
            <person name="Mondo S."/>
            <person name="Pangilinan J."/>
            <person name="Riley R."/>
            <person name="LaButti K."/>
            <person name="Andreopoulos B."/>
            <person name="Lipzen A."/>
            <person name="Chen C."/>
            <person name="Yan M."/>
            <person name="Daum C."/>
            <person name="Ng V."/>
            <person name="Clum A."/>
            <person name="Steindorff A."/>
            <person name="Ohm R.A."/>
            <person name="Martin F."/>
            <person name="Silar P."/>
            <person name="Natvig D.O."/>
            <person name="Lalanne C."/>
            <person name="Gautier V."/>
            <person name="Ament-Velasquez S.L."/>
            <person name="Kruys A."/>
            <person name="Hutchinson M.I."/>
            <person name="Powell A.J."/>
            <person name="Barry K."/>
            <person name="Miller A.N."/>
            <person name="Grigoriev I.V."/>
            <person name="Debuchy R."/>
            <person name="Gladieux P."/>
            <person name="Hiltunen Thoren M."/>
            <person name="Johannesson H."/>
        </authorList>
    </citation>
    <scope>NUCLEOTIDE SEQUENCE</scope>
    <source>
        <strain evidence="2">PSN309</strain>
    </source>
</reference>
<dbReference type="AlphaFoldDB" id="A0AAN6WLW5"/>
<evidence type="ECO:0000313" key="2">
    <source>
        <dbReference type="EMBL" id="KAK4182552.1"/>
    </source>
</evidence>
<dbReference type="Gene3D" id="3.40.50.150">
    <property type="entry name" value="Vaccinia Virus protein VP39"/>
    <property type="match status" value="1"/>
</dbReference>
<feature type="region of interest" description="Disordered" evidence="1">
    <location>
        <begin position="77"/>
        <end position="99"/>
    </location>
</feature>
<dbReference type="EMBL" id="MU864642">
    <property type="protein sequence ID" value="KAK4182552.1"/>
    <property type="molecule type" value="Genomic_DNA"/>
</dbReference>
<accession>A0AAN6WLW5</accession>